<gene>
    <name evidence="6" type="ORF">ADK38_47100</name>
</gene>
<evidence type="ECO:0000259" key="5">
    <source>
        <dbReference type="Pfam" id="PF08281"/>
    </source>
</evidence>
<dbReference type="SUPFAM" id="SSF88659">
    <property type="entry name" value="Sigma3 and sigma4 domains of RNA polymerase sigma factors"/>
    <property type="match status" value="1"/>
</dbReference>
<name>A0ABR5IR04_9ACTN</name>
<dbReference type="EMBL" id="LGUT01004706">
    <property type="protein sequence ID" value="KOG38853.1"/>
    <property type="molecule type" value="Genomic_DNA"/>
</dbReference>
<feature type="non-terminal residue" evidence="6">
    <location>
        <position position="1"/>
    </location>
</feature>
<evidence type="ECO:0000313" key="7">
    <source>
        <dbReference type="Proteomes" id="UP000037020"/>
    </source>
</evidence>
<evidence type="ECO:0000256" key="1">
    <source>
        <dbReference type="ARBA" id="ARBA00010641"/>
    </source>
</evidence>
<sequence>LRPGGEPLAAPETEREAALLHAMVSLPGPYRRTLLLHDGVGLGLAETAAETEATDPAARNRLRHARAAVAERL</sequence>
<dbReference type="Proteomes" id="UP000037020">
    <property type="component" value="Unassembled WGS sequence"/>
</dbReference>
<evidence type="ECO:0000313" key="6">
    <source>
        <dbReference type="EMBL" id="KOG38853.1"/>
    </source>
</evidence>
<keyword evidence="2" id="KW-0805">Transcription regulation</keyword>
<comment type="caution">
    <text evidence="6">The sequence shown here is derived from an EMBL/GenBank/DDBJ whole genome shotgun (WGS) entry which is preliminary data.</text>
</comment>
<organism evidence="6 7">
    <name type="scientific">Streptomyces varsoviensis</name>
    <dbReference type="NCBI Taxonomy" id="67373"/>
    <lineage>
        <taxon>Bacteria</taxon>
        <taxon>Bacillati</taxon>
        <taxon>Actinomycetota</taxon>
        <taxon>Actinomycetes</taxon>
        <taxon>Kitasatosporales</taxon>
        <taxon>Streptomycetaceae</taxon>
        <taxon>Streptomyces</taxon>
    </lineage>
</organism>
<dbReference type="Pfam" id="PF08281">
    <property type="entry name" value="Sigma70_r4_2"/>
    <property type="match status" value="1"/>
</dbReference>
<accession>A0ABR5IR04</accession>
<feature type="domain" description="RNA polymerase sigma factor 70 region 4 type 2" evidence="5">
    <location>
        <begin position="18"/>
        <end position="68"/>
    </location>
</feature>
<evidence type="ECO:0000256" key="3">
    <source>
        <dbReference type="ARBA" id="ARBA00023082"/>
    </source>
</evidence>
<proteinExistence type="inferred from homology"/>
<keyword evidence="4" id="KW-0804">Transcription</keyword>
<dbReference type="InterPro" id="IPR013324">
    <property type="entry name" value="RNA_pol_sigma_r3/r4-like"/>
</dbReference>
<comment type="similarity">
    <text evidence="1">Belongs to the sigma-70 factor family. ECF subfamily.</text>
</comment>
<keyword evidence="7" id="KW-1185">Reference proteome</keyword>
<dbReference type="Gene3D" id="1.10.10.10">
    <property type="entry name" value="Winged helix-like DNA-binding domain superfamily/Winged helix DNA-binding domain"/>
    <property type="match status" value="1"/>
</dbReference>
<evidence type="ECO:0000256" key="2">
    <source>
        <dbReference type="ARBA" id="ARBA00023015"/>
    </source>
</evidence>
<reference evidence="6 7" key="1">
    <citation type="submission" date="2015-07" db="EMBL/GenBank/DDBJ databases">
        <authorList>
            <person name="Ju K.-S."/>
            <person name="Doroghazi J.R."/>
            <person name="Metcalf W.W."/>
        </authorList>
    </citation>
    <scope>NUCLEOTIDE SEQUENCE [LARGE SCALE GENOMIC DNA]</scope>
    <source>
        <strain evidence="6 7">NRRL B-3589</strain>
    </source>
</reference>
<protein>
    <recommendedName>
        <fullName evidence="5">RNA polymerase sigma factor 70 region 4 type 2 domain-containing protein</fullName>
    </recommendedName>
</protein>
<evidence type="ECO:0000256" key="4">
    <source>
        <dbReference type="ARBA" id="ARBA00023163"/>
    </source>
</evidence>
<dbReference type="InterPro" id="IPR036388">
    <property type="entry name" value="WH-like_DNA-bd_sf"/>
</dbReference>
<dbReference type="InterPro" id="IPR013249">
    <property type="entry name" value="RNA_pol_sigma70_r4_t2"/>
</dbReference>
<feature type="non-terminal residue" evidence="6">
    <location>
        <position position="73"/>
    </location>
</feature>
<keyword evidence="3" id="KW-0731">Sigma factor</keyword>